<dbReference type="EMBL" id="CAJQZP010000040">
    <property type="protein sequence ID" value="CAG4934374.1"/>
    <property type="molecule type" value="Genomic_DNA"/>
</dbReference>
<feature type="compositionally biased region" description="Basic and acidic residues" evidence="1">
    <location>
        <begin position="15"/>
        <end position="29"/>
    </location>
</feature>
<reference evidence="2" key="1">
    <citation type="submission" date="2021-04" db="EMBL/GenBank/DDBJ databases">
        <authorList>
            <person name="Tunstrom K."/>
        </authorList>
    </citation>
    <scope>NUCLEOTIDE SEQUENCE</scope>
</reference>
<feature type="compositionally biased region" description="Acidic residues" evidence="1">
    <location>
        <begin position="30"/>
        <end position="39"/>
    </location>
</feature>
<dbReference type="PANTHER" id="PTHR41142">
    <property type="entry name" value="SI:DKEY-16J16.4"/>
    <property type="match status" value="1"/>
</dbReference>
<dbReference type="OrthoDB" id="6435011at2759"/>
<proteinExistence type="predicted"/>
<dbReference type="AlphaFoldDB" id="A0A8S3W0W5"/>
<gene>
    <name evidence="2" type="ORF">PAPOLLO_LOCUS809</name>
</gene>
<feature type="region of interest" description="Disordered" evidence="1">
    <location>
        <begin position="15"/>
        <end position="39"/>
    </location>
</feature>
<sequence>MLKFLTHKLRTHSLNEENVSEKVEGRDSGTESDDEAECTDTGDFCADVIMKWNDVTDISIHGEAASRPRGAPEPDQLYDHHSSEEELEVINGGPSGGGAVAGAGSVRAEGRRRGASSPALAAPEKRRWAAQPYLDADELAARPPSSDDDDTKVETPVRFRTSPPLEALKPRRAGGVGTVAVAGSAAGSGAGSGEGSASPRRRRVALPPPRRHRPALDFDKMQQLKSVQCEERIAPLSARGVMAALAKYCGATWCDVALRSASATWRHVTRLATGRLVILAAAALAGA</sequence>
<dbReference type="Proteomes" id="UP000691718">
    <property type="component" value="Unassembled WGS sequence"/>
</dbReference>
<comment type="caution">
    <text evidence="2">The sequence shown here is derived from an EMBL/GenBank/DDBJ whole genome shotgun (WGS) entry which is preliminary data.</text>
</comment>
<keyword evidence="3" id="KW-1185">Reference proteome</keyword>
<accession>A0A8S3W0W5</accession>
<name>A0A8S3W0W5_PARAO</name>
<feature type="compositionally biased region" description="Basic residues" evidence="1">
    <location>
        <begin position="199"/>
        <end position="213"/>
    </location>
</feature>
<organism evidence="2 3">
    <name type="scientific">Parnassius apollo</name>
    <name type="common">Apollo butterfly</name>
    <name type="synonym">Papilio apollo</name>
    <dbReference type="NCBI Taxonomy" id="110799"/>
    <lineage>
        <taxon>Eukaryota</taxon>
        <taxon>Metazoa</taxon>
        <taxon>Ecdysozoa</taxon>
        <taxon>Arthropoda</taxon>
        <taxon>Hexapoda</taxon>
        <taxon>Insecta</taxon>
        <taxon>Pterygota</taxon>
        <taxon>Neoptera</taxon>
        <taxon>Endopterygota</taxon>
        <taxon>Lepidoptera</taxon>
        <taxon>Glossata</taxon>
        <taxon>Ditrysia</taxon>
        <taxon>Papilionoidea</taxon>
        <taxon>Papilionidae</taxon>
        <taxon>Parnassiinae</taxon>
        <taxon>Parnassini</taxon>
        <taxon>Parnassius</taxon>
        <taxon>Parnassius</taxon>
    </lineage>
</organism>
<evidence type="ECO:0000313" key="3">
    <source>
        <dbReference type="Proteomes" id="UP000691718"/>
    </source>
</evidence>
<feature type="compositionally biased region" description="Basic and acidic residues" evidence="1">
    <location>
        <begin position="64"/>
        <end position="84"/>
    </location>
</feature>
<protein>
    <submittedName>
        <fullName evidence="2">(apollo) hypothetical protein</fullName>
    </submittedName>
</protein>
<evidence type="ECO:0000256" key="1">
    <source>
        <dbReference type="SAM" id="MobiDB-lite"/>
    </source>
</evidence>
<dbReference type="PANTHER" id="PTHR41142:SF1">
    <property type="entry name" value="SI:DKEY-16J16.4"/>
    <property type="match status" value="1"/>
</dbReference>
<feature type="region of interest" description="Disordered" evidence="1">
    <location>
        <begin position="63"/>
        <end position="214"/>
    </location>
</feature>
<evidence type="ECO:0000313" key="2">
    <source>
        <dbReference type="EMBL" id="CAG4934374.1"/>
    </source>
</evidence>